<evidence type="ECO:0000313" key="3">
    <source>
        <dbReference type="EMBL" id="KAA6320218.1"/>
    </source>
</evidence>
<organism evidence="3">
    <name type="scientific">termite gut metagenome</name>
    <dbReference type="NCBI Taxonomy" id="433724"/>
    <lineage>
        <taxon>unclassified sequences</taxon>
        <taxon>metagenomes</taxon>
        <taxon>organismal metagenomes</taxon>
    </lineage>
</organism>
<dbReference type="InterPro" id="IPR036291">
    <property type="entry name" value="NAD(P)-bd_dom_sf"/>
</dbReference>
<accession>A0A5J4QH16</accession>
<dbReference type="PROSITE" id="PS51318">
    <property type="entry name" value="TAT"/>
    <property type="match status" value="1"/>
</dbReference>
<gene>
    <name evidence="3" type="ORF">EZS27_029984</name>
</gene>
<proteinExistence type="predicted"/>
<evidence type="ECO:0000259" key="1">
    <source>
        <dbReference type="Pfam" id="PF01408"/>
    </source>
</evidence>
<name>A0A5J4QH16_9ZZZZ</name>
<dbReference type="Gene3D" id="3.30.360.10">
    <property type="entry name" value="Dihydrodipicolinate Reductase, domain 2"/>
    <property type="match status" value="1"/>
</dbReference>
<evidence type="ECO:0000259" key="2">
    <source>
        <dbReference type="Pfam" id="PF19051"/>
    </source>
</evidence>
<feature type="domain" description="Gfo/Idh/MocA-like oxidoreductase N-terminal" evidence="1">
    <location>
        <begin position="40"/>
        <end position="171"/>
    </location>
</feature>
<sequence>MLSTRRSFLKKTAFAGLGLITAPTIVQASVFGPNAPSNRINIGAIGTGRISRDHDMPSVWKHDIARIIAVADLDAHRVSEAKSYVEGYYSKKSGKPYNGVITYSNYQELLANKDIDAVLISTPDHWHAKQAIDAVRAGKDVYLQKPTSLTIEDGRKMSNAVNASGRILQIGSQQRSMEQFRVACELVRNGRIGDLKAIDIRLPGDPPGGNTAEMPVPKDFNYDAWLGQTPYAYYTVDRVHPQQGYGRPGWLRCEQFGAGMITGWGAHHFDIAHWAMDKEYSGPVEISGTADFPAPGSGLWDVHGKYQTKMVYDNGVIVTGTTENADKPNGLLFTGTKGWIFVSRGSYAASPNEPISTKSKALQASDPKILAPLTDNDPVRLYKSTDHHGNWLESIRTRQLNITPAEVAHRSCTACLLQHIAMKLNRTLYWDPILERFKNDDEANSMIARPQRPPYNF</sequence>
<reference evidence="3" key="1">
    <citation type="submission" date="2019-03" db="EMBL/GenBank/DDBJ databases">
        <title>Single cell metagenomics reveals metabolic interactions within the superorganism composed of flagellate Streblomastix strix and complex community of Bacteroidetes bacteria on its surface.</title>
        <authorList>
            <person name="Treitli S.C."/>
            <person name="Kolisko M."/>
            <person name="Husnik F."/>
            <person name="Keeling P."/>
            <person name="Hampl V."/>
        </authorList>
    </citation>
    <scope>NUCLEOTIDE SEQUENCE</scope>
    <source>
        <strain evidence="3">STM</strain>
    </source>
</reference>
<dbReference type="InterPro" id="IPR006311">
    <property type="entry name" value="TAT_signal"/>
</dbReference>
<dbReference type="InterPro" id="IPR050463">
    <property type="entry name" value="Gfo/Idh/MocA_oxidrdct_glycsds"/>
</dbReference>
<feature type="domain" description="Gfo/Idh/MocA-like oxidoreductase bacterial type C-terminal" evidence="2">
    <location>
        <begin position="212"/>
        <end position="456"/>
    </location>
</feature>
<dbReference type="AlphaFoldDB" id="A0A5J4QH16"/>
<dbReference type="InterPro" id="IPR000683">
    <property type="entry name" value="Gfo/Idh/MocA-like_OxRdtase_N"/>
</dbReference>
<dbReference type="PANTHER" id="PTHR43818">
    <property type="entry name" value="BCDNA.GH03377"/>
    <property type="match status" value="1"/>
</dbReference>
<dbReference type="Pfam" id="PF01408">
    <property type="entry name" value="GFO_IDH_MocA"/>
    <property type="match status" value="1"/>
</dbReference>
<dbReference type="PANTHER" id="PTHR43818:SF5">
    <property type="entry name" value="OXIDOREDUCTASE FAMILY PROTEIN"/>
    <property type="match status" value="1"/>
</dbReference>
<dbReference type="Pfam" id="PF19051">
    <property type="entry name" value="GFO_IDH_MocA_C2"/>
    <property type="match status" value="1"/>
</dbReference>
<protein>
    <submittedName>
        <fullName evidence="3">1 5-anhydro-D-fructose reductase</fullName>
        <ecNumber evidence="3">1.1.1.292</ecNumber>
    </submittedName>
</protein>
<dbReference type="GO" id="GO:0000166">
    <property type="term" value="F:nucleotide binding"/>
    <property type="evidence" value="ECO:0007669"/>
    <property type="project" value="InterPro"/>
</dbReference>
<dbReference type="EMBL" id="SNRY01003654">
    <property type="protein sequence ID" value="KAA6320218.1"/>
    <property type="molecule type" value="Genomic_DNA"/>
</dbReference>
<dbReference type="GO" id="GO:0033712">
    <property type="term" value="F:1,5-anhydro-D-fructose reductase (1,5-anhydro-D-mannitol-forming) activity"/>
    <property type="evidence" value="ECO:0007669"/>
    <property type="project" value="UniProtKB-EC"/>
</dbReference>
<dbReference type="InterPro" id="IPR043906">
    <property type="entry name" value="Gfo/Idh/MocA_OxRdtase_bact_C"/>
</dbReference>
<keyword evidence="3" id="KW-0560">Oxidoreductase</keyword>
<comment type="caution">
    <text evidence="3">The sequence shown here is derived from an EMBL/GenBank/DDBJ whole genome shotgun (WGS) entry which is preliminary data.</text>
</comment>
<dbReference type="EC" id="1.1.1.292" evidence="3"/>
<dbReference type="SUPFAM" id="SSF51735">
    <property type="entry name" value="NAD(P)-binding Rossmann-fold domains"/>
    <property type="match status" value="1"/>
</dbReference>
<dbReference type="SUPFAM" id="SSF55347">
    <property type="entry name" value="Glyceraldehyde-3-phosphate dehydrogenase-like, C-terminal domain"/>
    <property type="match status" value="1"/>
</dbReference>
<dbReference type="Gene3D" id="3.40.50.720">
    <property type="entry name" value="NAD(P)-binding Rossmann-like Domain"/>
    <property type="match status" value="1"/>
</dbReference>